<protein>
    <recommendedName>
        <fullName evidence="1">Protein Lines C-terminal domain-containing protein</fullName>
    </recommendedName>
</protein>
<dbReference type="InterPro" id="IPR024875">
    <property type="entry name" value="Protein_Lines"/>
</dbReference>
<dbReference type="Gramene" id="KVI02657">
    <property type="protein sequence ID" value="KVI02657"/>
    <property type="gene ID" value="Ccrd_019051"/>
</dbReference>
<evidence type="ECO:0000313" key="3">
    <source>
        <dbReference type="Proteomes" id="UP000243975"/>
    </source>
</evidence>
<dbReference type="InterPro" id="IPR029415">
    <property type="entry name" value="Lines_C"/>
</dbReference>
<dbReference type="EMBL" id="LEKV01002647">
    <property type="protein sequence ID" value="KVI02657.1"/>
    <property type="molecule type" value="Genomic_DNA"/>
</dbReference>
<comment type="caution">
    <text evidence="2">The sequence shown here is derived from an EMBL/GenBank/DDBJ whole genome shotgun (WGS) entry which is preliminary data.</text>
</comment>
<feature type="domain" description="Protein Lines C-terminal" evidence="1">
    <location>
        <begin position="61"/>
        <end position="91"/>
    </location>
</feature>
<gene>
    <name evidence="2" type="ORF">Ccrd_019051</name>
</gene>
<proteinExistence type="predicted"/>
<organism evidence="2 3">
    <name type="scientific">Cynara cardunculus var. scolymus</name>
    <name type="common">Globe artichoke</name>
    <name type="synonym">Cynara scolymus</name>
    <dbReference type="NCBI Taxonomy" id="59895"/>
    <lineage>
        <taxon>Eukaryota</taxon>
        <taxon>Viridiplantae</taxon>
        <taxon>Streptophyta</taxon>
        <taxon>Embryophyta</taxon>
        <taxon>Tracheophyta</taxon>
        <taxon>Spermatophyta</taxon>
        <taxon>Magnoliopsida</taxon>
        <taxon>eudicotyledons</taxon>
        <taxon>Gunneridae</taxon>
        <taxon>Pentapetalae</taxon>
        <taxon>asterids</taxon>
        <taxon>campanulids</taxon>
        <taxon>Asterales</taxon>
        <taxon>Asteraceae</taxon>
        <taxon>Carduoideae</taxon>
        <taxon>Cardueae</taxon>
        <taxon>Carduinae</taxon>
        <taxon>Cynara</taxon>
    </lineage>
</organism>
<evidence type="ECO:0000313" key="2">
    <source>
        <dbReference type="EMBL" id="KVI02657.1"/>
    </source>
</evidence>
<dbReference type="STRING" id="59895.A0A118K1C7"/>
<dbReference type="PANTHER" id="PTHR16057">
    <property type="entry name" value="WINS1, 2 PROTEIN"/>
    <property type="match status" value="1"/>
</dbReference>
<name>A0A118K1C7_CYNCS</name>
<dbReference type="Proteomes" id="UP000243975">
    <property type="component" value="Unassembled WGS sequence"/>
</dbReference>
<keyword evidence="3" id="KW-1185">Reference proteome</keyword>
<dbReference type="AlphaFoldDB" id="A0A118K1C7"/>
<reference evidence="2 3" key="1">
    <citation type="journal article" date="2016" name="Sci. Rep.">
        <title>The genome sequence of the outbreeding globe artichoke constructed de novo incorporating a phase-aware low-pass sequencing strategy of F1 progeny.</title>
        <authorList>
            <person name="Scaglione D."/>
            <person name="Reyes-Chin-Wo S."/>
            <person name="Acquadro A."/>
            <person name="Froenicke L."/>
            <person name="Portis E."/>
            <person name="Beitel C."/>
            <person name="Tirone M."/>
            <person name="Mauro R."/>
            <person name="Lo Monaco A."/>
            <person name="Mauromicale G."/>
            <person name="Faccioli P."/>
            <person name="Cattivelli L."/>
            <person name="Rieseberg L."/>
            <person name="Michelmore R."/>
            <person name="Lanteri S."/>
        </authorList>
    </citation>
    <scope>NUCLEOTIDE SEQUENCE [LARGE SCALE GENOMIC DNA]</scope>
    <source>
        <strain evidence="2">2C</strain>
    </source>
</reference>
<evidence type="ECO:0000259" key="1">
    <source>
        <dbReference type="Pfam" id="PF14695"/>
    </source>
</evidence>
<dbReference type="Pfam" id="PF14695">
    <property type="entry name" value="LINES_C"/>
    <property type="match status" value="1"/>
</dbReference>
<accession>A0A118K1C7</accession>
<dbReference type="PANTHER" id="PTHR16057:SF1">
    <property type="entry name" value="PROTEIN LINES HOMOLOG 1"/>
    <property type="match status" value="1"/>
</dbReference>
<sequence length="112" mass="12786">MLFEVLLQLANMPFGCEQRKVTNDSCVHQESSSESVSDEIPVSSKTDLTNQETCKQPFYAAIDCLLLLKKSVENLHQKNLFPYNPEVLLRRNFAKACTVSQQTFNDELSENR</sequence>